<name>A0A9X2PAT4_9BACT</name>
<keyword evidence="2" id="KW-1185">Reference proteome</keyword>
<comment type="caution">
    <text evidence="1">The sequence shown here is derived from an EMBL/GenBank/DDBJ whole genome shotgun (WGS) entry which is preliminary data.</text>
</comment>
<evidence type="ECO:0000313" key="1">
    <source>
        <dbReference type="EMBL" id="MCR9015265.1"/>
    </source>
</evidence>
<organism evidence="1 2">
    <name type="scientific">Aquiflexum gelatinilyticum</name>
    <dbReference type="NCBI Taxonomy" id="2961943"/>
    <lineage>
        <taxon>Bacteria</taxon>
        <taxon>Pseudomonadati</taxon>
        <taxon>Bacteroidota</taxon>
        <taxon>Cytophagia</taxon>
        <taxon>Cytophagales</taxon>
        <taxon>Cyclobacteriaceae</taxon>
        <taxon>Aquiflexum</taxon>
    </lineage>
</organism>
<reference evidence="1" key="1">
    <citation type="submission" date="2022-08" db="EMBL/GenBank/DDBJ databases">
        <authorList>
            <person name="Zhang D."/>
        </authorList>
    </citation>
    <scope>NUCLEOTIDE SEQUENCE</scope>
    <source>
        <strain evidence="1">XJ19-11</strain>
    </source>
</reference>
<dbReference type="RefSeq" id="WP_113924765.1">
    <property type="nucleotide sequence ID" value="NZ_JANAEZ010000005.1"/>
</dbReference>
<proteinExistence type="predicted"/>
<accession>A0A9X2PAT4</accession>
<gene>
    <name evidence="1" type="ORF">NU887_09480</name>
</gene>
<dbReference type="Proteomes" id="UP001142175">
    <property type="component" value="Unassembled WGS sequence"/>
</dbReference>
<sequence length="125" mass="14607">MISDFNDPELSGKYLGTITKDFVKVSDILKEASYQVRSRKFSDFPIFPISKEVQPIGKLLLGKVEKDLDWNYFITYVDEFIQRKLIAEELLDEFKAAYKDPDEFCCLFVMDGVFTSFVYIPYPED</sequence>
<dbReference type="AlphaFoldDB" id="A0A9X2PAT4"/>
<protein>
    <submittedName>
        <fullName evidence="1">Uncharacterized protein</fullName>
    </submittedName>
</protein>
<evidence type="ECO:0000313" key="2">
    <source>
        <dbReference type="Proteomes" id="UP001142175"/>
    </source>
</evidence>
<dbReference type="EMBL" id="JANSUY010000005">
    <property type="protein sequence ID" value="MCR9015265.1"/>
    <property type="molecule type" value="Genomic_DNA"/>
</dbReference>